<dbReference type="CDD" id="cd12914">
    <property type="entry name" value="PDC1_DGC_like"/>
    <property type="match status" value="1"/>
</dbReference>
<name>A0ABW8Z7V1_9BURK</name>
<comment type="caution">
    <text evidence="10">The sequence shown here is derived from an EMBL/GenBank/DDBJ whole genome shotgun (WGS) entry which is preliminary data.</text>
</comment>
<dbReference type="CDD" id="cd12915">
    <property type="entry name" value="PDC2_DGC_like"/>
    <property type="match status" value="1"/>
</dbReference>
<feature type="transmembrane region" description="Helical" evidence="8">
    <location>
        <begin position="302"/>
        <end position="319"/>
    </location>
</feature>
<dbReference type="Proteomes" id="UP001629214">
    <property type="component" value="Unassembled WGS sequence"/>
</dbReference>
<keyword evidence="4 8" id="KW-0812">Transmembrane</keyword>
<dbReference type="CDD" id="cd01949">
    <property type="entry name" value="GGDEF"/>
    <property type="match status" value="1"/>
</dbReference>
<keyword evidence="3" id="KW-1003">Cell membrane</keyword>
<evidence type="ECO:0000259" key="9">
    <source>
        <dbReference type="PROSITE" id="PS50887"/>
    </source>
</evidence>
<evidence type="ECO:0000256" key="5">
    <source>
        <dbReference type="ARBA" id="ARBA00022989"/>
    </source>
</evidence>
<dbReference type="InterPro" id="IPR043128">
    <property type="entry name" value="Rev_trsase/Diguanyl_cyclase"/>
</dbReference>
<evidence type="ECO:0000313" key="10">
    <source>
        <dbReference type="EMBL" id="MFL9878585.1"/>
    </source>
</evidence>
<comment type="subcellular location">
    <subcellularLocation>
        <location evidence="1">Cell membrane</location>
        <topology evidence="1">Multi-pass membrane protein</topology>
    </subcellularLocation>
</comment>
<dbReference type="EC" id="2.7.7.65" evidence="2"/>
<gene>
    <name evidence="10" type="ORF">PQR63_09340</name>
</gene>
<dbReference type="SUPFAM" id="SSF55073">
    <property type="entry name" value="Nucleotide cyclase"/>
    <property type="match status" value="1"/>
</dbReference>
<dbReference type="Gene3D" id="3.30.450.20">
    <property type="entry name" value="PAS domain"/>
    <property type="match status" value="2"/>
</dbReference>
<dbReference type="Pfam" id="PF00990">
    <property type="entry name" value="GGDEF"/>
    <property type="match status" value="1"/>
</dbReference>
<organism evidence="10 11">
    <name type="scientific">Herbaspirillum rhizosphaerae</name>
    <dbReference type="NCBI Taxonomy" id="346179"/>
    <lineage>
        <taxon>Bacteria</taxon>
        <taxon>Pseudomonadati</taxon>
        <taxon>Pseudomonadota</taxon>
        <taxon>Betaproteobacteria</taxon>
        <taxon>Burkholderiales</taxon>
        <taxon>Oxalobacteraceae</taxon>
        <taxon>Herbaspirillum</taxon>
    </lineage>
</organism>
<dbReference type="PROSITE" id="PS50887">
    <property type="entry name" value="GGDEF"/>
    <property type="match status" value="1"/>
</dbReference>
<reference evidence="10 11" key="1">
    <citation type="journal article" date="2024" name="Chem. Sci.">
        <title>Discovery of megapolipeptins by genome mining of a Burkholderiales bacteria collection.</title>
        <authorList>
            <person name="Paulo B.S."/>
            <person name="Recchia M.J.J."/>
            <person name="Lee S."/>
            <person name="Fergusson C.H."/>
            <person name="Romanowski S.B."/>
            <person name="Hernandez A."/>
            <person name="Krull N."/>
            <person name="Liu D.Y."/>
            <person name="Cavanagh H."/>
            <person name="Bos A."/>
            <person name="Gray C.A."/>
            <person name="Murphy B.T."/>
            <person name="Linington R.G."/>
            <person name="Eustaquio A.S."/>
        </authorList>
    </citation>
    <scope>NUCLEOTIDE SEQUENCE [LARGE SCALE GENOMIC DNA]</scope>
    <source>
        <strain evidence="10 11">RL21-008-BIB-B</strain>
    </source>
</reference>
<keyword evidence="6 8" id="KW-0472">Membrane</keyword>
<dbReference type="SMART" id="SM00267">
    <property type="entry name" value="GGDEF"/>
    <property type="match status" value="1"/>
</dbReference>
<keyword evidence="5 8" id="KW-1133">Transmembrane helix</keyword>
<dbReference type="InterPro" id="IPR050469">
    <property type="entry name" value="Diguanylate_Cyclase"/>
</dbReference>
<dbReference type="InterPro" id="IPR033479">
    <property type="entry name" value="dCache_1"/>
</dbReference>
<dbReference type="InterPro" id="IPR000160">
    <property type="entry name" value="GGDEF_dom"/>
</dbReference>
<evidence type="ECO:0000256" key="4">
    <source>
        <dbReference type="ARBA" id="ARBA00022692"/>
    </source>
</evidence>
<evidence type="ECO:0000256" key="6">
    <source>
        <dbReference type="ARBA" id="ARBA00023136"/>
    </source>
</evidence>
<dbReference type="InterPro" id="IPR029787">
    <property type="entry name" value="Nucleotide_cyclase"/>
</dbReference>
<dbReference type="EMBL" id="JAQQFR010000005">
    <property type="protein sequence ID" value="MFL9878585.1"/>
    <property type="molecule type" value="Genomic_DNA"/>
</dbReference>
<feature type="domain" description="GGDEF" evidence="9">
    <location>
        <begin position="380"/>
        <end position="517"/>
    </location>
</feature>
<dbReference type="Gene3D" id="3.30.70.270">
    <property type="match status" value="1"/>
</dbReference>
<comment type="catalytic activity">
    <reaction evidence="7">
        <text>2 GTP = 3',3'-c-di-GMP + 2 diphosphate</text>
        <dbReference type="Rhea" id="RHEA:24898"/>
        <dbReference type="ChEBI" id="CHEBI:33019"/>
        <dbReference type="ChEBI" id="CHEBI:37565"/>
        <dbReference type="ChEBI" id="CHEBI:58805"/>
        <dbReference type="EC" id="2.7.7.65"/>
    </reaction>
</comment>
<accession>A0ABW8Z7V1</accession>
<evidence type="ECO:0000313" key="11">
    <source>
        <dbReference type="Proteomes" id="UP001629214"/>
    </source>
</evidence>
<evidence type="ECO:0000256" key="3">
    <source>
        <dbReference type="ARBA" id="ARBA00022475"/>
    </source>
</evidence>
<protein>
    <recommendedName>
        <fullName evidence="2">diguanylate cyclase</fullName>
        <ecNumber evidence="2">2.7.7.65</ecNumber>
    </recommendedName>
</protein>
<dbReference type="Pfam" id="PF02743">
    <property type="entry name" value="dCache_1"/>
    <property type="match status" value="1"/>
</dbReference>
<dbReference type="RefSeq" id="WP_408167581.1">
    <property type="nucleotide sequence ID" value="NZ_JAQQFR010000005.1"/>
</dbReference>
<dbReference type="NCBIfam" id="TIGR00254">
    <property type="entry name" value="GGDEF"/>
    <property type="match status" value="1"/>
</dbReference>
<evidence type="ECO:0000256" key="7">
    <source>
        <dbReference type="ARBA" id="ARBA00034247"/>
    </source>
</evidence>
<evidence type="ECO:0000256" key="1">
    <source>
        <dbReference type="ARBA" id="ARBA00004651"/>
    </source>
</evidence>
<proteinExistence type="predicted"/>
<dbReference type="PANTHER" id="PTHR45138">
    <property type="entry name" value="REGULATORY COMPONENTS OF SENSORY TRANSDUCTION SYSTEM"/>
    <property type="match status" value="1"/>
</dbReference>
<evidence type="ECO:0000256" key="2">
    <source>
        <dbReference type="ARBA" id="ARBA00012528"/>
    </source>
</evidence>
<sequence length="525" mass="58532">MTVIRRLKNLSTGNAGETPPIVFRAKIFFFLVCLSLLSVDGWQAWKNRTVQLRDTETTMVNMARALAQHGDDTLKAADLILSGVIELMAADGLTEKMKPRLHQLLKSRVAELPQLAGLFVLNADGYAMVDSNEVLFSNNVNDRNYFQYHRDHADLGPYVGPLVKNPAGAWRLTVSRRINNPDGSFGGVVLAAIDIDYFRNFYNTFNIGESGLIILGLNNGTLLVRRPFFDKYVGSDLRKVPIFRDYVTKNHDGTHTAPSTVDGKDKINAYRHFNQFPMFIAIALSKDEVLDGWIDDTLRHTAAILILILILAVLGNWLLSQIKLRLETEAKLVIAHDNLDQLNKHLQNLALEDGLTGLANRRHFDIALNEEFARALRNRETLGLIMIDVDWFKQYNDIYGHRAGDDSLRRIADMIKAVPQRTGDLAARYGGEEMVVLLPQTTLESAAIIAERLRADIAALDIQHAASPLTIVTISVGVAVIRPSLQSDTPDQLVEEADRALYIAKAKGRNNVARSDEVKTETSLS</sequence>
<dbReference type="PANTHER" id="PTHR45138:SF9">
    <property type="entry name" value="DIGUANYLATE CYCLASE DGCM-RELATED"/>
    <property type="match status" value="1"/>
</dbReference>
<keyword evidence="11" id="KW-1185">Reference proteome</keyword>
<evidence type="ECO:0000256" key="8">
    <source>
        <dbReference type="SAM" id="Phobius"/>
    </source>
</evidence>